<evidence type="ECO:0000256" key="1">
    <source>
        <dbReference type="ARBA" id="ARBA00001933"/>
    </source>
</evidence>
<evidence type="ECO:0000256" key="10">
    <source>
        <dbReference type="ARBA" id="ARBA00047715"/>
    </source>
</evidence>
<dbReference type="GO" id="GO:0030170">
    <property type="term" value="F:pyridoxal phosphate binding"/>
    <property type="evidence" value="ECO:0007669"/>
    <property type="project" value="InterPro"/>
</dbReference>
<dbReference type="EMBL" id="VSSQ01000205">
    <property type="protein sequence ID" value="MPL85408.1"/>
    <property type="molecule type" value="Genomic_DNA"/>
</dbReference>
<dbReference type="InterPro" id="IPR050087">
    <property type="entry name" value="AON_synthase_class-II"/>
</dbReference>
<dbReference type="InterPro" id="IPR004723">
    <property type="entry name" value="AONS_Archaea/Proteobacteria"/>
</dbReference>
<dbReference type="CDD" id="cd06454">
    <property type="entry name" value="KBL_like"/>
    <property type="match status" value="1"/>
</dbReference>
<dbReference type="InterPro" id="IPR015424">
    <property type="entry name" value="PyrdxlP-dep_Trfase"/>
</dbReference>
<feature type="domain" description="Aminotransferase class I/classII large" evidence="11">
    <location>
        <begin position="43"/>
        <end position="383"/>
    </location>
</feature>
<dbReference type="InterPro" id="IPR004839">
    <property type="entry name" value="Aminotransferase_I/II_large"/>
</dbReference>
<evidence type="ECO:0000259" key="11">
    <source>
        <dbReference type="Pfam" id="PF00155"/>
    </source>
</evidence>
<keyword evidence="6" id="KW-0093">Biotin biosynthesis</keyword>
<protein>
    <recommendedName>
        <fullName evidence="4">8-amino-7-oxononanoate synthase</fullName>
        <ecNumber evidence="4">2.3.1.47</ecNumber>
    </recommendedName>
    <alternativeName>
        <fullName evidence="8">7-keto-8-amino-pelargonic acid synthase</fullName>
    </alternativeName>
    <alternativeName>
        <fullName evidence="9">8-amino-7-ketopelargonate synthase</fullName>
    </alternativeName>
</protein>
<dbReference type="NCBIfam" id="TIGR00858">
    <property type="entry name" value="bioF"/>
    <property type="match status" value="1"/>
</dbReference>
<accession>A0A644V264</accession>
<dbReference type="InterPro" id="IPR015422">
    <property type="entry name" value="PyrdxlP-dep_Trfase_small"/>
</dbReference>
<dbReference type="Pfam" id="PF00155">
    <property type="entry name" value="Aminotran_1_2"/>
    <property type="match status" value="1"/>
</dbReference>
<evidence type="ECO:0000256" key="4">
    <source>
        <dbReference type="ARBA" id="ARBA00013187"/>
    </source>
</evidence>
<dbReference type="Gene3D" id="3.90.1150.10">
    <property type="entry name" value="Aspartate Aminotransferase, domain 1"/>
    <property type="match status" value="1"/>
</dbReference>
<dbReference type="GO" id="GO:0009102">
    <property type="term" value="P:biotin biosynthetic process"/>
    <property type="evidence" value="ECO:0007669"/>
    <property type="project" value="UniProtKB-UniPathway"/>
</dbReference>
<dbReference type="SUPFAM" id="SSF53383">
    <property type="entry name" value="PLP-dependent transferases"/>
    <property type="match status" value="1"/>
</dbReference>
<comment type="cofactor">
    <cofactor evidence="1">
        <name>pyridoxal 5'-phosphate</name>
        <dbReference type="ChEBI" id="CHEBI:597326"/>
    </cofactor>
</comment>
<dbReference type="UniPathway" id="UPA00078"/>
<evidence type="ECO:0000256" key="3">
    <source>
        <dbReference type="ARBA" id="ARBA00011738"/>
    </source>
</evidence>
<gene>
    <name evidence="12" type="primary">bioF_6</name>
    <name evidence="12" type="ORF">SDC9_31376</name>
</gene>
<keyword evidence="5 12" id="KW-0808">Transferase</keyword>
<evidence type="ECO:0000256" key="6">
    <source>
        <dbReference type="ARBA" id="ARBA00022756"/>
    </source>
</evidence>
<dbReference type="InterPro" id="IPR015421">
    <property type="entry name" value="PyrdxlP-dep_Trfase_major"/>
</dbReference>
<name>A0A644V264_9ZZZZ</name>
<dbReference type="AlphaFoldDB" id="A0A644V264"/>
<proteinExistence type="predicted"/>
<evidence type="ECO:0000256" key="7">
    <source>
        <dbReference type="ARBA" id="ARBA00022898"/>
    </source>
</evidence>
<comment type="caution">
    <text evidence="12">The sequence shown here is derived from an EMBL/GenBank/DDBJ whole genome shotgun (WGS) entry which is preliminary data.</text>
</comment>
<keyword evidence="7" id="KW-0663">Pyridoxal phosphate</keyword>
<dbReference type="GO" id="GO:0008710">
    <property type="term" value="F:8-amino-7-oxononanoate synthase activity"/>
    <property type="evidence" value="ECO:0007669"/>
    <property type="project" value="UniProtKB-EC"/>
</dbReference>
<dbReference type="EC" id="2.3.1.47" evidence="4"/>
<comment type="pathway">
    <text evidence="2">Cofactor biosynthesis; biotin biosynthesis.</text>
</comment>
<evidence type="ECO:0000256" key="9">
    <source>
        <dbReference type="ARBA" id="ARBA00033381"/>
    </source>
</evidence>
<dbReference type="Gene3D" id="3.40.640.10">
    <property type="entry name" value="Type I PLP-dependent aspartate aminotransferase-like (Major domain)"/>
    <property type="match status" value="1"/>
</dbReference>
<dbReference type="PROSITE" id="PS00599">
    <property type="entry name" value="AA_TRANSFER_CLASS_2"/>
    <property type="match status" value="1"/>
</dbReference>
<evidence type="ECO:0000256" key="2">
    <source>
        <dbReference type="ARBA" id="ARBA00004746"/>
    </source>
</evidence>
<keyword evidence="12" id="KW-0012">Acyltransferase</keyword>
<dbReference type="InterPro" id="IPR001917">
    <property type="entry name" value="Aminotrans_II_pyridoxalP_BS"/>
</dbReference>
<comment type="subunit">
    <text evidence="3">Homodimer.</text>
</comment>
<reference evidence="12" key="1">
    <citation type="submission" date="2019-08" db="EMBL/GenBank/DDBJ databases">
        <authorList>
            <person name="Kucharzyk K."/>
            <person name="Murdoch R.W."/>
            <person name="Higgins S."/>
            <person name="Loffler F."/>
        </authorList>
    </citation>
    <scope>NUCLEOTIDE SEQUENCE</scope>
</reference>
<evidence type="ECO:0000256" key="5">
    <source>
        <dbReference type="ARBA" id="ARBA00022679"/>
    </source>
</evidence>
<evidence type="ECO:0000313" key="12">
    <source>
        <dbReference type="EMBL" id="MPL85408.1"/>
    </source>
</evidence>
<dbReference type="PANTHER" id="PTHR13693">
    <property type="entry name" value="CLASS II AMINOTRANSFERASE/8-AMINO-7-OXONONANOATE SYNTHASE"/>
    <property type="match status" value="1"/>
</dbReference>
<organism evidence="12">
    <name type="scientific">bioreactor metagenome</name>
    <dbReference type="NCBI Taxonomy" id="1076179"/>
    <lineage>
        <taxon>unclassified sequences</taxon>
        <taxon>metagenomes</taxon>
        <taxon>ecological metagenomes</taxon>
    </lineage>
</organism>
<comment type="catalytic activity">
    <reaction evidence="10">
        <text>6-carboxyhexanoyl-[ACP] + L-alanine + H(+) = (8S)-8-amino-7-oxononanoate + holo-[ACP] + CO2</text>
        <dbReference type="Rhea" id="RHEA:42288"/>
        <dbReference type="Rhea" id="RHEA-COMP:9685"/>
        <dbReference type="Rhea" id="RHEA-COMP:9955"/>
        <dbReference type="ChEBI" id="CHEBI:15378"/>
        <dbReference type="ChEBI" id="CHEBI:16526"/>
        <dbReference type="ChEBI" id="CHEBI:57972"/>
        <dbReference type="ChEBI" id="CHEBI:64479"/>
        <dbReference type="ChEBI" id="CHEBI:78846"/>
        <dbReference type="ChEBI" id="CHEBI:149468"/>
        <dbReference type="EC" id="2.3.1.47"/>
    </reaction>
</comment>
<evidence type="ECO:0000256" key="8">
    <source>
        <dbReference type="ARBA" id="ARBA00032610"/>
    </source>
</evidence>
<sequence>MSKLEQILEKKLQLIEEHGLWRQLTPLRFITPVRAVSETGREYLVFSSNNYLGLTHAPEVIAAAKAANDFGTGSTGSPLTTGRHFEGNILEKALAKFKHTESALIFNTGYMTNLGVIYGLVKKNDVIFSDELNHASIIDGCRICKATVKVYKHSDMNDLEALLQKDTTAGQRYIITDGVFSMDGDIAKLPELVKLAQKYEACSYVDDAHAVGVLGADGSGTAAYYGLQGQVDLQVGTLSKALASEGGYVAGKKVYIDYLINKSRPFIFSTAISPASMAAAKAALDLLIDKKELYLYKLRSNTKLMRNLLAKYKVNIIAGQTPIIPIMLGDAKITTTFAHKLEEQGILVSAIRPTTVPIGQSRLRLTVTAAHSEEEIRITAAAIGKIWQEIKEGSGK</sequence>